<dbReference type="SUPFAM" id="SSF55874">
    <property type="entry name" value="ATPase domain of HSP90 chaperone/DNA topoisomerase II/histidine kinase"/>
    <property type="match status" value="1"/>
</dbReference>
<organism evidence="3">
    <name type="scientific">uncultured Dysgonomonas sp</name>
    <dbReference type="NCBI Taxonomy" id="206096"/>
    <lineage>
        <taxon>Bacteria</taxon>
        <taxon>Pseudomonadati</taxon>
        <taxon>Bacteroidota</taxon>
        <taxon>Bacteroidia</taxon>
        <taxon>Bacteroidales</taxon>
        <taxon>Dysgonomonadaceae</taxon>
        <taxon>Dysgonomonas</taxon>
        <taxon>environmental samples</taxon>
    </lineage>
</organism>
<dbReference type="InterPro" id="IPR024975">
    <property type="entry name" value="NOV_C"/>
</dbReference>
<feature type="domain" description="Sacsin/Nov" evidence="2">
    <location>
        <begin position="39"/>
        <end position="146"/>
    </location>
</feature>
<dbReference type="Pfam" id="PF13020">
    <property type="entry name" value="NOV_C"/>
    <property type="match status" value="1"/>
</dbReference>
<dbReference type="Pfam" id="PF25794">
    <property type="entry name" value="SACS"/>
    <property type="match status" value="1"/>
</dbReference>
<dbReference type="NCBIfam" id="NF047352">
    <property type="entry name" value="P_loop_sacsin"/>
    <property type="match status" value="1"/>
</dbReference>
<evidence type="ECO:0000259" key="1">
    <source>
        <dbReference type="Pfam" id="PF13020"/>
    </source>
</evidence>
<proteinExistence type="predicted"/>
<protein>
    <submittedName>
        <fullName evidence="3">Uncharacterized protein</fullName>
    </submittedName>
</protein>
<dbReference type="PANTHER" id="PTHR32387">
    <property type="entry name" value="WU:FJ29H11"/>
    <property type="match status" value="1"/>
</dbReference>
<evidence type="ECO:0000313" key="3">
    <source>
        <dbReference type="EMBL" id="SBW06620.1"/>
    </source>
</evidence>
<dbReference type="EMBL" id="FLUL01000001">
    <property type="protein sequence ID" value="SBW06620.1"/>
    <property type="molecule type" value="Genomic_DNA"/>
</dbReference>
<dbReference type="InterPro" id="IPR058210">
    <property type="entry name" value="SACS/Nov_dom"/>
</dbReference>
<evidence type="ECO:0000259" key="2">
    <source>
        <dbReference type="Pfam" id="PF25794"/>
    </source>
</evidence>
<feature type="domain" description="Protein NO VEIN C-terminal" evidence="1">
    <location>
        <begin position="1168"/>
        <end position="1254"/>
    </location>
</feature>
<dbReference type="AlphaFoldDB" id="A0A212K4G1"/>
<sequence length="1280" mass="150517">MEKTFIENLFKEKAKNDSNSEDLANTLNILSKTVFGDVNRFVFELLQNADDSPNADKNITLDVGFHLFDRHLLFYHNGTHFSELDIKSISKIGSLDSQKDKRSDKTGYKGIGFKSVFRTSDYVHIISKKYKFKFDKNFSLWVNDKSYPWQVIPIWHEEIPSPINQYINTENVNTILEINDKNEIYNEIISVFKDCQIILFLRNINSISFKVDDTVEFVITKTKIKDNIYSLFYNNEAKSNWYIEDFYVNIPFEIKQKVSLLSDEECPRKLKEADISKLTFAACLDSENKLRSLQNTIVYNYLPTKVCFDFPFIVNGDFITNAERTQLLINEWNKFLLYQLAKLQFDLLIKLNKTLYKYDILQLLITTISSQSRFYESFNMGISEAVKEKNFIPDITNSNLIKAQDALIDSLEYSSYFPPEHITSLFGSNYTIINRDLLYSEKLVDIGSKKFGKDNYKLLIESKAFQQRCLSSKDYNTQVISFLSSKIIEDPSLKKQKFILDNNRDLQAPENLYFPKEEYSSQLSFASLLFINQDIYLQLKKHSFTISWLESLDVKYPNEIEILRKSIFQLISQDRITKTISIEVTRFIFKLYLSEELTDNDYRQLRKIKFLTNNGMQKSEECYLPDRYNPALKIERLVSTQNYIKTDYINNESEIDKWRLFFLKLNVKDSIKIISYEKTERTKLISYNDSAAAYLEWIDKNDYYENIYYNYRNTGQHAVSNFRFIFFLENLRNYEFATLFWEILLKDWNIFNPSDTTTTYHYRGGQKPIPDYLFYFIRNNQSIPATDGKCYKSTDIYAPRFKDIIGNRYPVANFKDSSLTKEKSNYFGLKQFLDIDDCIGLLEILSYENINNENKEQIFHIYDEIIKSHKEGNRINRGISNLKLLTLNNQFKTLNSLHHFDVDSLIPPVNSDYFIQFSDKIKIKDKGILCQALNIPIIKYDDLTFEYIFPIEEESLKKKIRDIIPYLSIVLSHKNSVLVDEQINRLHKVIINTTVYMAEEMSLCYKTEGEDIIYESGITIWHENSSFYFSGNWKSPLNMYSLSSLLCGYFDIENIEKELSLFLQISISEIKSWLLEKGYNITEDIIELNDDTLDFTDINEDEDTYTGIDIEISLSHEIFTPEVQAKEADVKTIKVETIIPEMINYREMTTHYQGIKDEAKIDVGRWSEEYIYSYLQSLNIYSSITWLNESIESYLPYDFVVVENEIETFIEVKGTTSTNKTEFYMSKNEWAFMFEKSESYKIYRLTNVGKKENVTLKIIEDPSSCIIKGDLIPDTISLHI</sequence>
<name>A0A212K4G1_9BACT</name>
<gene>
    <name evidence="3" type="ORF">KL86DYS2_13005</name>
</gene>
<dbReference type="InterPro" id="IPR036890">
    <property type="entry name" value="HATPase_C_sf"/>
</dbReference>
<dbReference type="PANTHER" id="PTHR32387:SF0">
    <property type="entry name" value="PROTEIN NO VEIN"/>
    <property type="match status" value="1"/>
</dbReference>
<dbReference type="Gene3D" id="3.30.565.10">
    <property type="entry name" value="Histidine kinase-like ATPase, C-terminal domain"/>
    <property type="match status" value="1"/>
</dbReference>
<dbReference type="RefSeq" id="WP_296951270.1">
    <property type="nucleotide sequence ID" value="NZ_LT599021.1"/>
</dbReference>
<dbReference type="InterPro" id="IPR052957">
    <property type="entry name" value="Auxin_embryo_med"/>
</dbReference>
<reference evidence="3" key="1">
    <citation type="submission" date="2016-04" db="EMBL/GenBank/DDBJ databases">
        <authorList>
            <person name="Evans L.H."/>
            <person name="Alamgir A."/>
            <person name="Owens N."/>
            <person name="Weber N.D."/>
            <person name="Virtaneva K."/>
            <person name="Barbian K."/>
            <person name="Babar A."/>
            <person name="Rosenke K."/>
        </authorList>
    </citation>
    <scope>NUCLEOTIDE SEQUENCE</scope>
    <source>
        <strain evidence="3">86-2</strain>
    </source>
</reference>
<accession>A0A212K4G1</accession>